<keyword evidence="3" id="KW-1185">Reference proteome</keyword>
<sequence length="123" mass="13922">MPEPYVAEVQVVFRHQQNSIPGAESTVLARVSWLKPSPVTPLLANRNLWNKFPELGVETWLLDEYAESGDANFPPNILPLASIHCQAARGRVDYTKPPLWITTTMDRVICFTISTMLKPYQIL</sequence>
<organism evidence="2 3">
    <name type="scientific">Favolaschia claudopus</name>
    <dbReference type="NCBI Taxonomy" id="2862362"/>
    <lineage>
        <taxon>Eukaryota</taxon>
        <taxon>Fungi</taxon>
        <taxon>Dikarya</taxon>
        <taxon>Basidiomycota</taxon>
        <taxon>Agaricomycotina</taxon>
        <taxon>Agaricomycetes</taxon>
        <taxon>Agaricomycetidae</taxon>
        <taxon>Agaricales</taxon>
        <taxon>Marasmiineae</taxon>
        <taxon>Mycenaceae</taxon>
        <taxon>Favolaschia</taxon>
    </lineage>
</organism>
<proteinExistence type="predicted"/>
<evidence type="ECO:0000313" key="3">
    <source>
        <dbReference type="Proteomes" id="UP001362999"/>
    </source>
</evidence>
<accession>A0AAV9ZZD4</accession>
<evidence type="ECO:0000313" key="2">
    <source>
        <dbReference type="EMBL" id="KAK6996041.1"/>
    </source>
</evidence>
<dbReference type="Proteomes" id="UP001362999">
    <property type="component" value="Unassembled WGS sequence"/>
</dbReference>
<dbReference type="EMBL" id="JAWWNJ010000099">
    <property type="protein sequence ID" value="KAK6996041.1"/>
    <property type="molecule type" value="Genomic_DNA"/>
</dbReference>
<comment type="caution">
    <text evidence="2">The sequence shown here is derived from an EMBL/GenBank/DDBJ whole genome shotgun (WGS) entry which is preliminary data.</text>
</comment>
<dbReference type="EMBL" id="JAWWNJ010000123">
    <property type="protein sequence ID" value="KAK6988446.1"/>
    <property type="molecule type" value="Genomic_DNA"/>
</dbReference>
<protein>
    <submittedName>
        <fullName evidence="2">Uncharacterized protein</fullName>
    </submittedName>
</protein>
<evidence type="ECO:0000313" key="1">
    <source>
        <dbReference type="EMBL" id="KAK6988446.1"/>
    </source>
</evidence>
<dbReference type="AlphaFoldDB" id="A0AAV9ZZD4"/>
<name>A0AAV9ZZD4_9AGAR</name>
<reference evidence="2 3" key="1">
    <citation type="journal article" date="2024" name="J Genomics">
        <title>Draft genome sequencing and assembly of Favolaschia claudopus CIRM-BRFM 2984 isolated from oak limbs.</title>
        <authorList>
            <person name="Navarro D."/>
            <person name="Drula E."/>
            <person name="Chaduli D."/>
            <person name="Cazenave R."/>
            <person name="Ahrendt S."/>
            <person name="Wang J."/>
            <person name="Lipzen A."/>
            <person name="Daum C."/>
            <person name="Barry K."/>
            <person name="Grigoriev I.V."/>
            <person name="Favel A."/>
            <person name="Rosso M.N."/>
            <person name="Martin F."/>
        </authorList>
    </citation>
    <scope>NUCLEOTIDE SEQUENCE [LARGE SCALE GENOMIC DNA]</scope>
    <source>
        <strain evidence="2 3">CIRM-BRFM 2984</strain>
    </source>
</reference>
<gene>
    <name evidence="2" type="ORF">R3P38DRAFT_2800089</name>
    <name evidence="1" type="ORF">R3P38DRAFT_2804698</name>
</gene>